<dbReference type="PANTHER" id="PTHR28255:SF1">
    <property type="entry name" value="UPF0303 PROTEIN YBR137W"/>
    <property type="match status" value="1"/>
</dbReference>
<gene>
    <name evidence="1" type="ORF">AKO1_002064</name>
    <name evidence="2" type="ORF">AKO1_006702</name>
</gene>
<dbReference type="Pfam" id="PF03928">
    <property type="entry name" value="HbpS-like"/>
    <property type="match status" value="1"/>
</dbReference>
<keyword evidence="3" id="KW-1185">Reference proteome</keyword>
<proteinExistence type="predicted"/>
<dbReference type="InterPro" id="IPR005624">
    <property type="entry name" value="PduO/GlcC-like"/>
</dbReference>
<dbReference type="InterPro" id="IPR038084">
    <property type="entry name" value="PduO/GlcC-like_sf"/>
</dbReference>
<dbReference type="SUPFAM" id="SSF143744">
    <property type="entry name" value="GlcG-like"/>
    <property type="match status" value="1"/>
</dbReference>
<evidence type="ECO:0000313" key="2">
    <source>
        <dbReference type="EMBL" id="KAL0490008.1"/>
    </source>
</evidence>
<dbReference type="Proteomes" id="UP001431209">
    <property type="component" value="Unassembled WGS sequence"/>
</dbReference>
<name>A0AAW2YNQ8_9EUKA</name>
<reference evidence="1 3" key="1">
    <citation type="submission" date="2024-03" db="EMBL/GenBank/DDBJ databases">
        <title>The Acrasis kona genome and developmental transcriptomes reveal deep origins of eukaryotic multicellular pathways.</title>
        <authorList>
            <person name="Sheikh S."/>
            <person name="Fu C.-J."/>
            <person name="Brown M.W."/>
            <person name="Baldauf S.L."/>
        </authorList>
    </citation>
    <scope>NUCLEOTIDE SEQUENCE [LARGE SCALE GENOMIC DNA]</scope>
    <source>
        <strain evidence="1 3">ATCC MYA-3509</strain>
    </source>
</reference>
<dbReference type="PIRSF" id="PIRSF008757">
    <property type="entry name" value="UCP008757"/>
    <property type="match status" value="1"/>
</dbReference>
<dbReference type="AlphaFoldDB" id="A0AAW2YNQ8"/>
<dbReference type="GO" id="GO:0006620">
    <property type="term" value="P:post-translational protein targeting to endoplasmic reticulum membrane"/>
    <property type="evidence" value="ECO:0007669"/>
    <property type="project" value="TreeGrafter"/>
</dbReference>
<dbReference type="PANTHER" id="PTHR28255">
    <property type="match status" value="1"/>
</dbReference>
<protein>
    <submittedName>
        <fullName evidence="1">Uncharacterized protein</fullName>
    </submittedName>
</protein>
<accession>A0AAW2YNQ8</accession>
<dbReference type="EMBL" id="JAOPGA020000462">
    <property type="protein sequence ID" value="KAL0478744.1"/>
    <property type="molecule type" value="Genomic_DNA"/>
</dbReference>
<dbReference type="EMBL" id="JAOPGA020001630">
    <property type="protein sequence ID" value="KAL0490008.1"/>
    <property type="molecule type" value="Genomic_DNA"/>
</dbReference>
<dbReference type="Gene3D" id="3.30.450.150">
    <property type="entry name" value="Haem-degrading domain"/>
    <property type="match status" value="1"/>
</dbReference>
<sequence length="170" mass="18724">MPEQFKLSDAPLELKTIEEVDKSLEFTSFTVEDAWSLGTMLRSRLLGFSSPAVVDISLASSTVLFHTATKSGVSPDNDSWVARKKKTVLRFNTSTWFMHNKFQGNETSFAAKYGLGETAGQYAIHGGGWPVKVKNVEGVVAVIVVSGLKQDQDHQIIVQTVKDFLSQQTL</sequence>
<organism evidence="1 3">
    <name type="scientific">Acrasis kona</name>
    <dbReference type="NCBI Taxonomy" id="1008807"/>
    <lineage>
        <taxon>Eukaryota</taxon>
        <taxon>Discoba</taxon>
        <taxon>Heterolobosea</taxon>
        <taxon>Tetramitia</taxon>
        <taxon>Eutetramitia</taxon>
        <taxon>Acrasidae</taxon>
        <taxon>Acrasis</taxon>
    </lineage>
</organism>
<comment type="caution">
    <text evidence="1">The sequence shown here is derived from an EMBL/GenBank/DDBJ whole genome shotgun (WGS) entry which is preliminary data.</text>
</comment>
<dbReference type="GO" id="GO:0072380">
    <property type="term" value="C:TRC complex"/>
    <property type="evidence" value="ECO:0007669"/>
    <property type="project" value="TreeGrafter"/>
</dbReference>
<evidence type="ECO:0000313" key="3">
    <source>
        <dbReference type="Proteomes" id="UP001431209"/>
    </source>
</evidence>
<dbReference type="InterPro" id="IPR010371">
    <property type="entry name" value="YBR137W-like"/>
</dbReference>
<evidence type="ECO:0000313" key="1">
    <source>
        <dbReference type="EMBL" id="KAL0478744.1"/>
    </source>
</evidence>